<evidence type="ECO:0000313" key="1">
    <source>
        <dbReference type="EMBL" id="CAG8626918.1"/>
    </source>
</evidence>
<feature type="non-terminal residue" evidence="1">
    <location>
        <position position="1"/>
    </location>
</feature>
<gene>
    <name evidence="1" type="ORF">DHETER_LOCUS8245</name>
</gene>
<name>A0ACA9N3Z6_9GLOM</name>
<evidence type="ECO:0000313" key="2">
    <source>
        <dbReference type="Proteomes" id="UP000789702"/>
    </source>
</evidence>
<organism evidence="1 2">
    <name type="scientific">Dentiscutata heterogama</name>
    <dbReference type="NCBI Taxonomy" id="1316150"/>
    <lineage>
        <taxon>Eukaryota</taxon>
        <taxon>Fungi</taxon>
        <taxon>Fungi incertae sedis</taxon>
        <taxon>Mucoromycota</taxon>
        <taxon>Glomeromycotina</taxon>
        <taxon>Glomeromycetes</taxon>
        <taxon>Diversisporales</taxon>
        <taxon>Gigasporaceae</taxon>
        <taxon>Dentiscutata</taxon>
    </lineage>
</organism>
<keyword evidence="2" id="KW-1185">Reference proteome</keyword>
<sequence length="811" mass="86695">KSTQKNSKDNVKNSDLHPSKNVANNEQPSKPTQSSKSSSKNGTKESNNEQPPKQTQPSKSSPKNGDEKSNVQSPQVSEKSTSEQTQISQKYSKDNTKAPDKISQKPTPTFQKGSSQNNAKESPKPTPALPLQNDIDKLSLKPTHTQNDAKPSFEKDLKQTPTSSQNDVVNQKPKPTPTLRKGDDAKISDKLPLKPTSIQNDAKPSFEKGLKQTPTSSQNDVVNQIPNPTPTYPKSSSPKISDKLPLKPTLAQNNAKPSFEKSLKQTPTSSQNDFVNHISNPTPTYLKGSSPTTSDKLPLKPTPVQNGVQKSISSVEQASSRTTPLATPDAVATKPLNKIATLLSSTTIPSPQKNEANTMNTKATSLPGATPYIDSSKTALDKSQSSSATTKPPSIDATNTPHLPDAAAEKTLNKATTLSPSTTRPPRENDAIPSSSLTTTSKTAPYIDSYAKTALTKTTTPTGAPYLDSFTGKTKPTTSATANAPLDAIITPQSMTTTKTHLDEIALVTKSNTLTATSTTMNNAIGPIFPIPRGSTTAELPTPSTTPNPEKITDYQSTTRTKSPRPTTKDDDDDNTDEAPPKKTAHKDKPYIPVITGSLPIAPMATEPAKNTAPPDDNLPSVIVTSTDPSSYSQPNTSRFTIKINLLWPSVVNDPEYPPILCNVLPNNIADFFDISSNKINVTQLKRAPDDNTCLADVVVATSNGDEIIKTLSNPSSKFYTGVSENQKIVNKLVNPKFPMALQANSAENAQTADQNFNTSSKSSSGTSSPLGAIVVVAVVGSTLLYAGLTALVVRAYKRNKNRESAIRQDS</sequence>
<dbReference type="Proteomes" id="UP000789702">
    <property type="component" value="Unassembled WGS sequence"/>
</dbReference>
<feature type="non-terminal residue" evidence="1">
    <location>
        <position position="811"/>
    </location>
</feature>
<reference evidence="1" key="1">
    <citation type="submission" date="2021-06" db="EMBL/GenBank/DDBJ databases">
        <authorList>
            <person name="Kallberg Y."/>
            <person name="Tangrot J."/>
            <person name="Rosling A."/>
        </authorList>
    </citation>
    <scope>NUCLEOTIDE SEQUENCE</scope>
    <source>
        <strain evidence="1">IL203A</strain>
    </source>
</reference>
<protein>
    <submittedName>
        <fullName evidence="1">1197_t:CDS:1</fullName>
    </submittedName>
</protein>
<proteinExistence type="predicted"/>
<accession>A0ACA9N3Z6</accession>
<comment type="caution">
    <text evidence="1">The sequence shown here is derived from an EMBL/GenBank/DDBJ whole genome shotgun (WGS) entry which is preliminary data.</text>
</comment>
<dbReference type="EMBL" id="CAJVPU010012818">
    <property type="protein sequence ID" value="CAG8626918.1"/>
    <property type="molecule type" value="Genomic_DNA"/>
</dbReference>